<dbReference type="InterPro" id="IPR039426">
    <property type="entry name" value="TonB-dep_rcpt-like"/>
</dbReference>
<proteinExistence type="inferred from homology"/>
<keyword evidence="17" id="KW-1185">Reference proteome</keyword>
<evidence type="ECO:0000259" key="14">
    <source>
        <dbReference type="Pfam" id="PF00593"/>
    </source>
</evidence>
<protein>
    <submittedName>
        <fullName evidence="16">TonB-dependent receptor</fullName>
    </submittedName>
</protein>
<comment type="similarity">
    <text evidence="11 12">Belongs to the TonB-dependent receptor family.</text>
</comment>
<dbReference type="GO" id="GO:0006826">
    <property type="term" value="P:iron ion transport"/>
    <property type="evidence" value="ECO:0007669"/>
    <property type="project" value="UniProtKB-KW"/>
</dbReference>
<sequence>MNSNHKKLFQYSALVVAIASASAGASAATLEEVVVTAQKREQGVNDVGITVNAFSGETIREMGVASAEDIAMLTPGLTVNETAATGVPAYTIRGVGFQDYTTSSSSTVGLYFDEVAIPYTVMSRGAIFDVQRVEVLKGPQGDLYGRNTTAGQINFVSNKPTEEFSAGVSTTIANFGVVEAEGHVSGSLSEGVRGRVAFKTTQSSEGWQKSLTRDDELGEKDVTAVRALLDIDLNDAATLSLNVHYVDDQSDNKANTAYDGRDAGLGQFSAPHLPLDQYIIPGGDFFEQTPPFYSTGDNRAADWTNSYTSEETGKTWNLRPRRDNQLFGGSAKLEWDLGDMTLTSLTAYDKFERAEANDWDGGAYNDSSNINTTDLEVFSQEIRLSGGDESFNWIVGAYYSSDEMEEYYHYFMSDSVYANAAAPFGVGLFAPTPIKELDTKYSQETDSQAIFAHTEWQFAENWRLTTGVRWTNEERTWTGCTFVAEDDTLGNFLEAQFPVALSPGDCGTVPDANPEFIGLLLAGFEVDGEMVSPEQVAAYFQPYTDTIDEDNVMWKLGIDHSLSEDVLVYGTYSVGYKSGGFNGANSNTTLQLIPIKEEKLTSLEVGFKATLLEGSMQLNGALFQYDYEDKQEQDRAVALVGNISGLTNVPESEITGAELDMQWSPAEGWMINAGIAWLDTEITDWMAIDGAESSWTPDGSGVVRFDASGLELAQSPEWSYNLLAQYEWSLASGMVMRVAGDYVYQDSTTGGSQPTDATDAYWVANARIGLSSADGNWSALLWARNITDEYYFPAAYTGGNGPYVRSVGMPRTFGVTLNYNF</sequence>
<dbReference type="AlphaFoldDB" id="A0A4Y8UIW0"/>
<name>A0A4Y8UIW0_9GAMM</name>
<comment type="subcellular location">
    <subcellularLocation>
        <location evidence="1 11">Cell outer membrane</location>
        <topology evidence="1 11">Multi-pass membrane protein</topology>
    </subcellularLocation>
</comment>
<evidence type="ECO:0000256" key="1">
    <source>
        <dbReference type="ARBA" id="ARBA00004571"/>
    </source>
</evidence>
<keyword evidence="9 11" id="KW-0472">Membrane</keyword>
<keyword evidence="8 12" id="KW-0798">TonB box</keyword>
<evidence type="ECO:0000256" key="9">
    <source>
        <dbReference type="ARBA" id="ARBA00023136"/>
    </source>
</evidence>
<dbReference type="PANTHER" id="PTHR32552">
    <property type="entry name" value="FERRICHROME IRON RECEPTOR-RELATED"/>
    <property type="match status" value="1"/>
</dbReference>
<evidence type="ECO:0000256" key="8">
    <source>
        <dbReference type="ARBA" id="ARBA00023077"/>
    </source>
</evidence>
<feature type="domain" description="TonB-dependent receptor plug" evidence="15">
    <location>
        <begin position="46"/>
        <end position="151"/>
    </location>
</feature>
<comment type="caution">
    <text evidence="16">The sequence shown here is derived from an EMBL/GenBank/DDBJ whole genome shotgun (WGS) entry which is preliminary data.</text>
</comment>
<keyword evidence="4" id="KW-0410">Iron transport</keyword>
<evidence type="ECO:0000256" key="2">
    <source>
        <dbReference type="ARBA" id="ARBA00022448"/>
    </source>
</evidence>
<dbReference type="OrthoDB" id="7051185at2"/>
<dbReference type="EMBL" id="SPIA01000001">
    <property type="protein sequence ID" value="TFH68640.1"/>
    <property type="molecule type" value="Genomic_DNA"/>
</dbReference>
<dbReference type="InterPro" id="IPR036942">
    <property type="entry name" value="Beta-barrel_TonB_sf"/>
</dbReference>
<gene>
    <name evidence="16" type="ORF">E3W66_01385</name>
</gene>
<reference evidence="16 17" key="1">
    <citation type="submission" date="2019-03" db="EMBL/GenBank/DDBJ databases">
        <title>Draft genome of Gammaproteobacteria bacterium LSUCC0057, a member of the SAR92 clade.</title>
        <authorList>
            <person name="Lanclos V.C."/>
            <person name="Doiron C."/>
            <person name="Henson M.W."/>
            <person name="Thrash J.C."/>
        </authorList>
    </citation>
    <scope>NUCLEOTIDE SEQUENCE [LARGE SCALE GENOMIC DNA]</scope>
    <source>
        <strain evidence="16 17">LSUCC0057</strain>
    </source>
</reference>
<dbReference type="SUPFAM" id="SSF56935">
    <property type="entry name" value="Porins"/>
    <property type="match status" value="1"/>
</dbReference>
<dbReference type="Pfam" id="PF00593">
    <property type="entry name" value="TonB_dep_Rec_b-barrel"/>
    <property type="match status" value="1"/>
</dbReference>
<keyword evidence="13" id="KW-0732">Signal</keyword>
<dbReference type="GO" id="GO:0009279">
    <property type="term" value="C:cell outer membrane"/>
    <property type="evidence" value="ECO:0007669"/>
    <property type="project" value="UniProtKB-SubCell"/>
</dbReference>
<keyword evidence="3 11" id="KW-1134">Transmembrane beta strand</keyword>
<evidence type="ECO:0000256" key="4">
    <source>
        <dbReference type="ARBA" id="ARBA00022496"/>
    </source>
</evidence>
<dbReference type="InterPro" id="IPR012910">
    <property type="entry name" value="Plug_dom"/>
</dbReference>
<evidence type="ECO:0000256" key="12">
    <source>
        <dbReference type="RuleBase" id="RU003357"/>
    </source>
</evidence>
<dbReference type="PANTHER" id="PTHR32552:SF81">
    <property type="entry name" value="TONB-DEPENDENT OUTER MEMBRANE RECEPTOR"/>
    <property type="match status" value="1"/>
</dbReference>
<feature type="domain" description="TonB-dependent receptor-like beta-barrel" evidence="14">
    <location>
        <begin position="293"/>
        <end position="786"/>
    </location>
</feature>
<keyword evidence="6" id="KW-0408">Iron</keyword>
<dbReference type="Proteomes" id="UP000298133">
    <property type="component" value="Unassembled WGS sequence"/>
</dbReference>
<feature type="signal peptide" evidence="13">
    <location>
        <begin position="1"/>
        <end position="27"/>
    </location>
</feature>
<evidence type="ECO:0000256" key="11">
    <source>
        <dbReference type="PROSITE-ProRule" id="PRU01360"/>
    </source>
</evidence>
<accession>A0A4Y8UIW0</accession>
<evidence type="ECO:0000256" key="10">
    <source>
        <dbReference type="ARBA" id="ARBA00023237"/>
    </source>
</evidence>
<evidence type="ECO:0000259" key="15">
    <source>
        <dbReference type="Pfam" id="PF07715"/>
    </source>
</evidence>
<evidence type="ECO:0000256" key="3">
    <source>
        <dbReference type="ARBA" id="ARBA00022452"/>
    </source>
</evidence>
<dbReference type="Pfam" id="PF07715">
    <property type="entry name" value="Plug"/>
    <property type="match status" value="1"/>
</dbReference>
<evidence type="ECO:0000256" key="6">
    <source>
        <dbReference type="ARBA" id="ARBA00023004"/>
    </source>
</evidence>
<evidence type="ECO:0000256" key="7">
    <source>
        <dbReference type="ARBA" id="ARBA00023065"/>
    </source>
</evidence>
<dbReference type="InterPro" id="IPR000531">
    <property type="entry name" value="Beta-barrel_TonB"/>
</dbReference>
<dbReference type="PROSITE" id="PS52016">
    <property type="entry name" value="TONB_DEPENDENT_REC_3"/>
    <property type="match status" value="1"/>
</dbReference>
<organism evidence="16 17">
    <name type="scientific">Gammaproteobacteria bacterium LSUCC0057</name>
    <dbReference type="NCBI Taxonomy" id="2559237"/>
    <lineage>
        <taxon>Bacteria</taxon>
        <taxon>Pseudomonadati</taxon>
        <taxon>Pseudomonadota</taxon>
        <taxon>Gammaproteobacteria</taxon>
        <taxon>Cellvibrionales</taxon>
        <taxon>Porticoccaceae</taxon>
        <taxon>SAR92 clade</taxon>
    </lineage>
</organism>
<feature type="chain" id="PRO_5021376180" evidence="13">
    <location>
        <begin position="28"/>
        <end position="821"/>
    </location>
</feature>
<evidence type="ECO:0000256" key="13">
    <source>
        <dbReference type="SAM" id="SignalP"/>
    </source>
</evidence>
<keyword evidence="7" id="KW-0406">Ion transport</keyword>
<keyword evidence="10 11" id="KW-0998">Cell outer membrane</keyword>
<evidence type="ECO:0000313" key="16">
    <source>
        <dbReference type="EMBL" id="TFH68640.1"/>
    </source>
</evidence>
<keyword evidence="2 11" id="KW-0813">Transport</keyword>
<keyword evidence="16" id="KW-0675">Receptor</keyword>
<evidence type="ECO:0000256" key="5">
    <source>
        <dbReference type="ARBA" id="ARBA00022692"/>
    </source>
</evidence>
<keyword evidence="5 11" id="KW-0812">Transmembrane</keyword>
<dbReference type="Gene3D" id="2.40.170.20">
    <property type="entry name" value="TonB-dependent receptor, beta-barrel domain"/>
    <property type="match status" value="1"/>
</dbReference>
<evidence type="ECO:0000313" key="17">
    <source>
        <dbReference type="Proteomes" id="UP000298133"/>
    </source>
</evidence>